<evidence type="ECO:0000256" key="6">
    <source>
        <dbReference type="RuleBase" id="RU000551"/>
    </source>
</evidence>
<keyword evidence="8" id="KW-0378">Hydrolase</keyword>
<dbReference type="GO" id="GO:0005634">
    <property type="term" value="C:nucleus"/>
    <property type="evidence" value="ECO:0007669"/>
    <property type="project" value="UniProtKB-SubCell"/>
</dbReference>
<proteinExistence type="inferred from homology"/>
<dbReference type="Pfam" id="PF10584">
    <property type="entry name" value="Proteasome_A_N"/>
    <property type="match status" value="1"/>
</dbReference>
<dbReference type="FunFam" id="3.60.20.10:FF:000007">
    <property type="entry name" value="Proteasome subunit alpha type"/>
    <property type="match status" value="1"/>
</dbReference>
<organism evidence="8 9">
    <name type="scientific">Malassezia cuniculi</name>
    <dbReference type="NCBI Taxonomy" id="948313"/>
    <lineage>
        <taxon>Eukaryota</taxon>
        <taxon>Fungi</taxon>
        <taxon>Dikarya</taxon>
        <taxon>Basidiomycota</taxon>
        <taxon>Ustilaginomycotina</taxon>
        <taxon>Malasseziomycetes</taxon>
        <taxon>Malasseziales</taxon>
        <taxon>Malasseziaceae</taxon>
        <taxon>Malassezia</taxon>
    </lineage>
</organism>
<protein>
    <recommendedName>
        <fullName evidence="6">Proteasome subunit alpha type</fullName>
    </recommendedName>
</protein>
<dbReference type="GO" id="GO:0019773">
    <property type="term" value="C:proteasome core complex, alpha-subunit complex"/>
    <property type="evidence" value="ECO:0007669"/>
    <property type="project" value="UniProtKB-UniRule"/>
</dbReference>
<dbReference type="InterPro" id="IPR000426">
    <property type="entry name" value="Proteasome_asu_N"/>
</dbReference>
<dbReference type="InterPro" id="IPR023332">
    <property type="entry name" value="Proteasome_alpha-type"/>
</dbReference>
<sequence length="250" mass="27465">MASQGTGYDLSASTYSPDGRIFQIEYANKAVENAGTAIAVRTRDGIVFGVENQVQSRLMVPGSNRRIHTVDRHAALTSAGLLADGKHLAGRARDEAKNFTDVYKQQVPIKTLVERVALYMQAFTLYSSVRPFGASAIVGGVDEMRGPQLFVIEPSGVVWGYNGCAVGKGKQLAKTEIEKLALGEISNEEAIDEVARIIFKAHDDAKDKDFELELSWIGPQTNMRHAVVPRELREEAIRKAKQALDDEMED</sequence>
<comment type="function">
    <text evidence="1">The proteasome is a multicatalytic proteinase complex which is characterized by its ability to cleave peptides with Arg, Phe, Tyr, Leu, and Glu adjacent to the leaving group at neutral or slightly basic pH. The proteasome has an ATP-dependent proteolytic activity.</text>
</comment>
<dbReference type="InterPro" id="IPR050115">
    <property type="entry name" value="Proteasome_alpha"/>
</dbReference>
<reference evidence="8" key="1">
    <citation type="submission" date="2023-03" db="EMBL/GenBank/DDBJ databases">
        <title>Mating type loci evolution in Malassezia.</title>
        <authorList>
            <person name="Coelho M.A."/>
        </authorList>
    </citation>
    <scope>NUCLEOTIDE SEQUENCE</scope>
    <source>
        <strain evidence="8">CBS 11721</strain>
    </source>
</reference>
<dbReference type="GO" id="GO:0005737">
    <property type="term" value="C:cytoplasm"/>
    <property type="evidence" value="ECO:0007669"/>
    <property type="project" value="UniProtKB-SubCell"/>
</dbReference>
<dbReference type="InterPro" id="IPR001353">
    <property type="entry name" value="Proteasome_sua/b"/>
</dbReference>
<dbReference type="Proteomes" id="UP001219933">
    <property type="component" value="Chromosome 1"/>
</dbReference>
<dbReference type="Pfam" id="PF00227">
    <property type="entry name" value="Proteasome"/>
    <property type="match status" value="1"/>
</dbReference>
<accession>A0AAF0J5Y3</accession>
<dbReference type="EMBL" id="CP119877">
    <property type="protein sequence ID" value="WFD33929.1"/>
    <property type="molecule type" value="Genomic_DNA"/>
</dbReference>
<comment type="subunit">
    <text evidence="6">The 26S proteasome consists of a 20S proteasome core and two 19S regulatory subunits.</text>
</comment>
<comment type="subcellular location">
    <subcellularLocation>
        <location evidence="6">Cytoplasm</location>
    </subcellularLocation>
    <subcellularLocation>
        <location evidence="6">Nucleus</location>
    </subcellularLocation>
</comment>
<dbReference type="GO" id="GO:0016787">
    <property type="term" value="F:hydrolase activity"/>
    <property type="evidence" value="ECO:0007669"/>
    <property type="project" value="UniProtKB-KW"/>
</dbReference>
<name>A0AAF0J5Y3_9BASI</name>
<evidence type="ECO:0000313" key="8">
    <source>
        <dbReference type="EMBL" id="WFD33929.1"/>
    </source>
</evidence>
<dbReference type="PROSITE" id="PS00388">
    <property type="entry name" value="PROTEASOME_ALPHA_1"/>
    <property type="match status" value="1"/>
</dbReference>
<evidence type="ECO:0000256" key="4">
    <source>
        <dbReference type="ARBA" id="ARBA00023242"/>
    </source>
</evidence>
<comment type="similarity">
    <text evidence="5 6">Belongs to the peptidase T1A family.</text>
</comment>
<dbReference type="GO" id="GO:0006511">
    <property type="term" value="P:ubiquitin-dependent protein catabolic process"/>
    <property type="evidence" value="ECO:0007669"/>
    <property type="project" value="InterPro"/>
</dbReference>
<gene>
    <name evidence="8" type="primary">PRE10</name>
    <name evidence="8" type="ORF">MCUN1_000755</name>
</gene>
<evidence type="ECO:0000313" key="9">
    <source>
        <dbReference type="Proteomes" id="UP001219933"/>
    </source>
</evidence>
<dbReference type="InterPro" id="IPR029055">
    <property type="entry name" value="Ntn_hydrolases_N"/>
</dbReference>
<evidence type="ECO:0000256" key="2">
    <source>
        <dbReference type="ARBA" id="ARBA00022490"/>
    </source>
</evidence>
<keyword evidence="9" id="KW-1185">Reference proteome</keyword>
<evidence type="ECO:0000259" key="7">
    <source>
        <dbReference type="PROSITE" id="PS00388"/>
    </source>
</evidence>
<keyword evidence="4 6" id="KW-0539">Nucleus</keyword>
<dbReference type="PANTHER" id="PTHR11599">
    <property type="entry name" value="PROTEASOME SUBUNIT ALPHA/BETA"/>
    <property type="match status" value="1"/>
</dbReference>
<keyword evidence="2 6" id="KW-0963">Cytoplasm</keyword>
<dbReference type="AlphaFoldDB" id="A0AAF0J5Y3"/>
<evidence type="ECO:0000256" key="3">
    <source>
        <dbReference type="ARBA" id="ARBA00022942"/>
    </source>
</evidence>
<dbReference type="Gene3D" id="3.60.20.10">
    <property type="entry name" value="Glutamine Phosphoribosylpyrophosphate, subunit 1, domain 1"/>
    <property type="match status" value="1"/>
</dbReference>
<dbReference type="SMART" id="SM00948">
    <property type="entry name" value="Proteasome_A_N"/>
    <property type="match status" value="1"/>
</dbReference>
<evidence type="ECO:0000256" key="1">
    <source>
        <dbReference type="ARBA" id="ARBA00002000"/>
    </source>
</evidence>
<feature type="domain" description="Proteasome alpha-type subunits" evidence="7">
    <location>
        <begin position="8"/>
        <end position="30"/>
    </location>
</feature>
<dbReference type="PROSITE" id="PS51475">
    <property type="entry name" value="PROTEASOME_ALPHA_2"/>
    <property type="match status" value="1"/>
</dbReference>
<evidence type="ECO:0000256" key="5">
    <source>
        <dbReference type="PROSITE-ProRule" id="PRU00808"/>
    </source>
</evidence>
<dbReference type="SUPFAM" id="SSF56235">
    <property type="entry name" value="N-terminal nucleophile aminohydrolases (Ntn hydrolases)"/>
    <property type="match status" value="1"/>
</dbReference>
<dbReference type="CDD" id="cd03751">
    <property type="entry name" value="proteasome_alpha_type_3"/>
    <property type="match status" value="1"/>
</dbReference>
<keyword evidence="3 5" id="KW-0647">Proteasome</keyword>